<evidence type="ECO:0000313" key="1">
    <source>
        <dbReference type="EMBL" id="JAH82668.1"/>
    </source>
</evidence>
<organism evidence="1">
    <name type="scientific">Anguilla anguilla</name>
    <name type="common">European freshwater eel</name>
    <name type="synonym">Muraena anguilla</name>
    <dbReference type="NCBI Taxonomy" id="7936"/>
    <lineage>
        <taxon>Eukaryota</taxon>
        <taxon>Metazoa</taxon>
        <taxon>Chordata</taxon>
        <taxon>Craniata</taxon>
        <taxon>Vertebrata</taxon>
        <taxon>Euteleostomi</taxon>
        <taxon>Actinopterygii</taxon>
        <taxon>Neopterygii</taxon>
        <taxon>Teleostei</taxon>
        <taxon>Anguilliformes</taxon>
        <taxon>Anguillidae</taxon>
        <taxon>Anguilla</taxon>
    </lineage>
</organism>
<reference evidence="1" key="2">
    <citation type="journal article" date="2015" name="Fish Shellfish Immunol.">
        <title>Early steps in the European eel (Anguilla anguilla)-Vibrio vulnificus interaction in the gills: Role of the RtxA13 toxin.</title>
        <authorList>
            <person name="Callol A."/>
            <person name="Pajuelo D."/>
            <person name="Ebbesson L."/>
            <person name="Teles M."/>
            <person name="MacKenzie S."/>
            <person name="Amaro C."/>
        </authorList>
    </citation>
    <scope>NUCLEOTIDE SEQUENCE</scope>
</reference>
<reference evidence="1" key="1">
    <citation type="submission" date="2014-11" db="EMBL/GenBank/DDBJ databases">
        <authorList>
            <person name="Amaro Gonzalez C."/>
        </authorList>
    </citation>
    <scope>NUCLEOTIDE SEQUENCE</scope>
</reference>
<dbReference type="EMBL" id="GBXM01025909">
    <property type="protein sequence ID" value="JAH82668.1"/>
    <property type="molecule type" value="Transcribed_RNA"/>
</dbReference>
<accession>A0A0E9VZK4</accession>
<name>A0A0E9VZK4_ANGAN</name>
<protein>
    <submittedName>
        <fullName evidence="1">Uncharacterized protein</fullName>
    </submittedName>
</protein>
<proteinExistence type="predicted"/>
<dbReference type="AlphaFoldDB" id="A0A0E9VZK4"/>
<sequence length="56" mass="6139">MLPVSMVQGEGFRDLLACAEAEYSPLLCDALSCKKPSQLELNVVKLPPLSVPFYQV</sequence>